<feature type="chain" id="PRO_5040945999" evidence="1">
    <location>
        <begin position="29"/>
        <end position="202"/>
    </location>
</feature>
<protein>
    <submittedName>
        <fullName evidence="2">Uncharacterized protein</fullName>
    </submittedName>
</protein>
<dbReference type="EMBL" id="JANBPU010000565">
    <property type="protein sequence ID" value="KAJ1910515.1"/>
    <property type="molecule type" value="Genomic_DNA"/>
</dbReference>
<gene>
    <name evidence="2" type="ORF">H4219_006191</name>
</gene>
<dbReference type="AlphaFoldDB" id="A0A9W7ZQ15"/>
<evidence type="ECO:0000313" key="2">
    <source>
        <dbReference type="EMBL" id="KAJ1910515.1"/>
    </source>
</evidence>
<feature type="signal peptide" evidence="1">
    <location>
        <begin position="1"/>
        <end position="28"/>
    </location>
</feature>
<name>A0A9W7ZQ15_9FUNG</name>
<organism evidence="2 3">
    <name type="scientific">Mycoemilia scoparia</name>
    <dbReference type="NCBI Taxonomy" id="417184"/>
    <lineage>
        <taxon>Eukaryota</taxon>
        <taxon>Fungi</taxon>
        <taxon>Fungi incertae sedis</taxon>
        <taxon>Zoopagomycota</taxon>
        <taxon>Kickxellomycotina</taxon>
        <taxon>Kickxellomycetes</taxon>
        <taxon>Kickxellales</taxon>
        <taxon>Kickxellaceae</taxon>
        <taxon>Mycoemilia</taxon>
    </lineage>
</organism>
<comment type="caution">
    <text evidence="2">The sequence shown here is derived from an EMBL/GenBank/DDBJ whole genome shotgun (WGS) entry which is preliminary data.</text>
</comment>
<evidence type="ECO:0000313" key="3">
    <source>
        <dbReference type="Proteomes" id="UP001150538"/>
    </source>
</evidence>
<reference evidence="2" key="1">
    <citation type="submission" date="2022-07" db="EMBL/GenBank/DDBJ databases">
        <title>Phylogenomic reconstructions and comparative analyses of Kickxellomycotina fungi.</title>
        <authorList>
            <person name="Reynolds N.K."/>
            <person name="Stajich J.E."/>
            <person name="Barry K."/>
            <person name="Grigoriev I.V."/>
            <person name="Crous P."/>
            <person name="Smith M.E."/>
        </authorList>
    </citation>
    <scope>NUCLEOTIDE SEQUENCE</scope>
    <source>
        <strain evidence="2">NBRC 100468</strain>
    </source>
</reference>
<dbReference type="SUPFAM" id="SSF55797">
    <property type="entry name" value="PR-1-like"/>
    <property type="match status" value="1"/>
</dbReference>
<dbReference type="Proteomes" id="UP001150538">
    <property type="component" value="Unassembled WGS sequence"/>
</dbReference>
<sequence length="202" mass="22228">MYTKNHNSLKGFVLLFLSLVLYVACSDATAIPLPNKCVGPKPVDPKPVEPKPGVIPSKPIQPLDPWIKAFVCEFNKKRIAANLNPLEYHSSLHYGAGRQAEYEYFKSINSTKLPTLYKYGDALPDGDKIPLAGWYNENFKADAKLSGPEALAVGSSDKVGAVKILAPEKAAIGVGRYQGFISPYYYNKDQSVKVQTYPVDCK</sequence>
<evidence type="ECO:0000256" key="1">
    <source>
        <dbReference type="SAM" id="SignalP"/>
    </source>
</evidence>
<keyword evidence="3" id="KW-1185">Reference proteome</keyword>
<proteinExistence type="predicted"/>
<dbReference type="InterPro" id="IPR035940">
    <property type="entry name" value="CAP_sf"/>
</dbReference>
<accession>A0A9W7ZQ15</accession>
<keyword evidence="1" id="KW-0732">Signal</keyword>